<proteinExistence type="predicted"/>
<dbReference type="STRING" id="224013.ACX27_21400"/>
<dbReference type="PATRIC" id="fig|224013.5.peg.5134"/>
<dbReference type="OrthoDB" id="488459at2"/>
<gene>
    <name evidence="1" type="ORF">ACX27_21400</name>
</gene>
<organism evidence="1 2">
    <name type="scientific">Nostoc piscinale CENA21</name>
    <dbReference type="NCBI Taxonomy" id="224013"/>
    <lineage>
        <taxon>Bacteria</taxon>
        <taxon>Bacillati</taxon>
        <taxon>Cyanobacteriota</taxon>
        <taxon>Cyanophyceae</taxon>
        <taxon>Nostocales</taxon>
        <taxon>Nostocaceae</taxon>
        <taxon>Nostoc</taxon>
    </lineage>
</organism>
<protein>
    <submittedName>
        <fullName evidence="1">Uncharacterized protein</fullName>
    </submittedName>
</protein>
<keyword evidence="2" id="KW-1185">Reference proteome</keyword>
<evidence type="ECO:0000313" key="2">
    <source>
        <dbReference type="Proteomes" id="UP000062645"/>
    </source>
</evidence>
<dbReference type="RefSeq" id="WP_062295378.1">
    <property type="nucleotide sequence ID" value="NZ_CP012036.1"/>
</dbReference>
<accession>A0A0M3V649</accession>
<sequence>MAEIEDLGVSVEEYLDGLAAGIDILELRRLEARGIPTHLALELMKIMPKVVDGTATPEEVVRGLMIMSPSLRQQLE</sequence>
<dbReference type="EMBL" id="CP012036">
    <property type="protein sequence ID" value="ALF54807.1"/>
    <property type="molecule type" value="Genomic_DNA"/>
</dbReference>
<reference evidence="1 2" key="2">
    <citation type="journal article" date="2016" name="Genome Announc.">
        <title>Draft Genome Sequence of the N2-Fixing Cyanobacterium Nostoc piscinale CENA21, Isolated from the Brazilian Amazon Floodplain.</title>
        <authorList>
            <person name="Leao T."/>
            <person name="Guimaraes P.I."/>
            <person name="de Melo A.G."/>
            <person name="Ramos R.T."/>
            <person name="Leao P.N."/>
            <person name="Silva A."/>
            <person name="Fiore M.F."/>
            <person name="Schneider M.P."/>
        </authorList>
    </citation>
    <scope>NUCLEOTIDE SEQUENCE [LARGE SCALE GENOMIC DNA]</scope>
    <source>
        <strain evidence="1 2">CENA21</strain>
    </source>
</reference>
<dbReference type="Proteomes" id="UP000062645">
    <property type="component" value="Chromosome"/>
</dbReference>
<evidence type="ECO:0000313" key="1">
    <source>
        <dbReference type="EMBL" id="ALF54807.1"/>
    </source>
</evidence>
<dbReference type="KEGG" id="npz:ACX27_21400"/>
<name>A0A0M3V649_9NOSO</name>
<reference evidence="2" key="1">
    <citation type="submission" date="2015-07" db="EMBL/GenBank/DDBJ databases">
        <title>Genome Of Nitrogen-Fixing Cyanobacterium Nostoc piscinale CENA21 From Solimoes/Amazon River Floodplain Sediments And Comparative Genomics To Uncover Biosynthetic Natural Products Potential.</title>
        <authorList>
            <person name="Leao T.F."/>
            <person name="Leao P.N."/>
            <person name="Guimaraes P.I."/>
            <person name="de Melo A.G.C."/>
            <person name="Ramos R.T.J."/>
            <person name="Silva A."/>
            <person name="Fiore M.F."/>
            <person name="Schneider M.P.C."/>
        </authorList>
    </citation>
    <scope>NUCLEOTIDE SEQUENCE [LARGE SCALE GENOMIC DNA]</scope>
    <source>
        <strain evidence="2">CENA21</strain>
    </source>
</reference>
<dbReference type="AlphaFoldDB" id="A0A0M3V649"/>